<comment type="caution">
    <text evidence="1">The sequence shown here is derived from an EMBL/GenBank/DDBJ whole genome shotgun (WGS) entry which is preliminary data.</text>
</comment>
<dbReference type="Proteomes" id="UP000268372">
    <property type="component" value="Unassembled WGS sequence"/>
</dbReference>
<gene>
    <name evidence="1" type="ORF">EG242_04375</name>
</gene>
<dbReference type="EMBL" id="RQTJ01000006">
    <property type="protein sequence ID" value="RRA95895.1"/>
    <property type="molecule type" value="Genomic_DNA"/>
</dbReference>
<name>A0A3P1B4J3_9FLAO</name>
<dbReference type="RefSeq" id="WP_124898691.1">
    <property type="nucleotide sequence ID" value="NZ_RQTJ01000006.1"/>
</dbReference>
<proteinExistence type="predicted"/>
<dbReference type="SUPFAM" id="SSF47413">
    <property type="entry name" value="lambda repressor-like DNA-binding domains"/>
    <property type="match status" value="1"/>
</dbReference>
<dbReference type="OrthoDB" id="760100at2"/>
<evidence type="ECO:0000313" key="2">
    <source>
        <dbReference type="Proteomes" id="UP000268372"/>
    </source>
</evidence>
<dbReference type="AlphaFoldDB" id="A0A3P1B4J3"/>
<organism evidence="1 2">
    <name type="scientific">Paenimyroides viscosum</name>
    <dbReference type="NCBI Taxonomy" id="2488729"/>
    <lineage>
        <taxon>Bacteria</taxon>
        <taxon>Pseudomonadati</taxon>
        <taxon>Bacteroidota</taxon>
        <taxon>Flavobacteriia</taxon>
        <taxon>Flavobacteriales</taxon>
        <taxon>Flavobacteriaceae</taxon>
        <taxon>Paenimyroides</taxon>
    </lineage>
</organism>
<evidence type="ECO:0000313" key="1">
    <source>
        <dbReference type="EMBL" id="RRA95895.1"/>
    </source>
</evidence>
<dbReference type="Gene3D" id="1.10.260.40">
    <property type="entry name" value="lambda repressor-like DNA-binding domains"/>
    <property type="match status" value="1"/>
</dbReference>
<dbReference type="GO" id="GO:0003677">
    <property type="term" value="F:DNA binding"/>
    <property type="evidence" value="ECO:0007669"/>
    <property type="project" value="InterPro"/>
</dbReference>
<accession>A0A3P1B4J3</accession>
<dbReference type="InterPro" id="IPR010982">
    <property type="entry name" value="Lambda_DNA-bd_dom_sf"/>
</dbReference>
<reference evidence="1 2" key="1">
    <citation type="submission" date="2018-11" db="EMBL/GenBank/DDBJ databases">
        <title>Flavobacterium sp. nov., YIM 102796 draft genome.</title>
        <authorList>
            <person name="Li G."/>
            <person name="Jiang Y."/>
        </authorList>
    </citation>
    <scope>NUCLEOTIDE SEQUENCE [LARGE SCALE GENOMIC DNA]</scope>
    <source>
        <strain evidence="1 2">YIM 102796</strain>
    </source>
</reference>
<keyword evidence="2" id="KW-1185">Reference proteome</keyword>
<sequence>MNDRNTKFRESIGHKLKEYRLKNFLSIDDIVYMSEISKSSVLKAEKGTAKDIDLYVEYAKAVQYPLATLTDFNIPLIPINTLPKERLEAVNLTAKIREHIVNSRFLKAGKVVAEIKEELLRLKLIPKETTSQAVAGVMRNLKEDGLVATADKKGRKEVYLKYNE</sequence>
<protein>
    <submittedName>
        <fullName evidence="1">Uncharacterized protein</fullName>
    </submittedName>
</protein>